<sequence>MDAQVKIVEAKKGVSQDRRAVVALIKASALRPNPDCTMAQKMGGLVTPDHQPVAIAYEQARPKLWFCDGLADRLRDAGFQLREQPPWDAVADREGRHSGLKNHGFRDRSAWDLLDNSLPSIRAALAALGLMKDMILNDETIDRWVAVLQSAFPGFHHFDPPHETFDETETAYKLDKAEKLRAALNRCATDEDYAATVVAVFDGFNLLNWRTINPLKQPWPQAQLGRVIRRYFHAPDMDDGQFVSQFIDAWMQNCPAPQQDHPRQIAGLIAMLLHPDRAVYFRRRALDSLFREATGQAFPRSDDTAEEFANELQFARAVEQAFADRGLAPRNLLDVQSALWVIHDHTPKLESAETSKKPTMEASVSQPLNTILYGPPGTGKTFATAERAVRICDGTVPDHPDPRQRRAAIMARYHELCAENRVAFVTFHQSYGYEEFVEGLRPVTDEGAEGQAGFRLEAVDGVLKTISDRARTRPVSQGTKFDRAGRNVFKMSLGRAGFEEEEYLREECFQNGYVLLGYGGEVDWSDARFDNFNTIYKHWRSLPGNETASGYDPNIVQTAQLRASMKKGDVVVVSHGNLKAQAIGIVTGDYEFVPRANDHYYHRRKVEWHWIDASGDGIDVADIYSSRFSQQSIYRMVPSKIRWEGLLPYLQSGDDRIQSSADRPPHVLIIDEINRANVSKVMGELITLLEEDKREGAANALSVILPHSRKPFSLPSNLHILGTMNTADRSIALLDTALRRRFRFESVAPDPTLVEPVQGIDLRAVLETINARLEYLIGPDHLIGHGWMMGVADIAALDRIMADKIIPLLREYFHDDLGRVRAVLGGGDAFLRRVELAPPPGLDDGYGEIRYRYEVNRVFGPAAYQELLTGTAASEAAA</sequence>
<proteinExistence type="predicted"/>
<dbReference type="STRING" id="1685379.AVO45_07860"/>
<dbReference type="SUPFAM" id="SSF52540">
    <property type="entry name" value="P-loop containing nucleoside triphosphate hydrolases"/>
    <property type="match status" value="1"/>
</dbReference>
<evidence type="ECO:0000259" key="1">
    <source>
        <dbReference type="SMART" id="SM00382"/>
    </source>
</evidence>
<dbReference type="EMBL" id="LQBQ01000023">
    <property type="protein sequence ID" value="KUJ77882.1"/>
    <property type="molecule type" value="Genomic_DNA"/>
</dbReference>
<reference evidence="2 3" key="1">
    <citation type="submission" date="2015-12" db="EMBL/GenBank/DDBJ databases">
        <authorList>
            <person name="Shamseldin A."/>
            <person name="Moawad H."/>
            <person name="Abd El-Rahim W.M."/>
            <person name="Sadowsky M.J."/>
        </authorList>
    </citation>
    <scope>NUCLEOTIDE SEQUENCE [LARGE SCALE GENOMIC DNA]</scope>
    <source>
        <strain evidence="2 3">ZGT118</strain>
    </source>
</reference>
<dbReference type="Pfam" id="PF07728">
    <property type="entry name" value="AAA_5"/>
    <property type="match status" value="1"/>
</dbReference>
<comment type="caution">
    <text evidence="2">The sequence shown here is derived from an EMBL/GenBank/DDBJ whole genome shotgun (WGS) entry which is preliminary data.</text>
</comment>
<dbReference type="GO" id="GO:0016887">
    <property type="term" value="F:ATP hydrolysis activity"/>
    <property type="evidence" value="ECO:0007669"/>
    <property type="project" value="InterPro"/>
</dbReference>
<dbReference type="Gene3D" id="3.40.50.300">
    <property type="entry name" value="P-loop containing nucleotide triphosphate hydrolases"/>
    <property type="match status" value="1"/>
</dbReference>
<organism evidence="2 3">
    <name type="scientific">Ruegeria marisrubri</name>
    <dbReference type="NCBI Taxonomy" id="1685379"/>
    <lineage>
        <taxon>Bacteria</taxon>
        <taxon>Pseudomonadati</taxon>
        <taxon>Pseudomonadota</taxon>
        <taxon>Alphaproteobacteria</taxon>
        <taxon>Rhodobacterales</taxon>
        <taxon>Roseobacteraceae</taxon>
        <taxon>Ruegeria</taxon>
    </lineage>
</organism>
<dbReference type="InterPro" id="IPR052934">
    <property type="entry name" value="Methyl-DNA_Rec/Restrict_Enz"/>
</dbReference>
<evidence type="ECO:0000313" key="2">
    <source>
        <dbReference type="EMBL" id="KUJ77882.1"/>
    </source>
</evidence>
<evidence type="ECO:0000313" key="3">
    <source>
        <dbReference type="Proteomes" id="UP000053791"/>
    </source>
</evidence>
<dbReference type="InterPro" id="IPR027417">
    <property type="entry name" value="P-loop_NTPase"/>
</dbReference>
<protein>
    <recommendedName>
        <fullName evidence="1">AAA+ ATPase domain-containing protein</fullName>
    </recommendedName>
</protein>
<dbReference type="InterPro" id="IPR011704">
    <property type="entry name" value="ATPase_dyneun-rel_AAA"/>
</dbReference>
<dbReference type="GO" id="GO:0005524">
    <property type="term" value="F:ATP binding"/>
    <property type="evidence" value="ECO:0007669"/>
    <property type="project" value="InterPro"/>
</dbReference>
<keyword evidence="3" id="KW-1185">Reference proteome</keyword>
<dbReference type="InterPro" id="IPR003593">
    <property type="entry name" value="AAA+_ATPase"/>
</dbReference>
<accession>A0A0X3TQ43</accession>
<feature type="domain" description="AAA+ ATPase" evidence="1">
    <location>
        <begin position="366"/>
        <end position="752"/>
    </location>
</feature>
<dbReference type="SMART" id="SM00382">
    <property type="entry name" value="AAA"/>
    <property type="match status" value="1"/>
</dbReference>
<dbReference type="AlphaFoldDB" id="A0A0X3TQ43"/>
<dbReference type="PANTHER" id="PTHR37291:SF1">
    <property type="entry name" value="TYPE IV METHYL-DIRECTED RESTRICTION ENZYME ECOKMCRB SUBUNIT"/>
    <property type="match status" value="1"/>
</dbReference>
<gene>
    <name evidence="2" type="ORF">AVO45_07860</name>
</gene>
<dbReference type="Proteomes" id="UP000053791">
    <property type="component" value="Unassembled WGS sequence"/>
</dbReference>
<name>A0A0X3TQ43_9RHOB</name>
<dbReference type="PANTHER" id="PTHR37291">
    <property type="entry name" value="5-METHYLCYTOSINE-SPECIFIC RESTRICTION ENZYME B"/>
    <property type="match status" value="1"/>
</dbReference>